<proteinExistence type="predicted"/>
<comment type="caution">
    <text evidence="1">The sequence shown here is derived from an EMBL/GenBank/DDBJ whole genome shotgun (WGS) entry which is preliminary data.</text>
</comment>
<keyword evidence="2" id="KW-1185">Reference proteome</keyword>
<dbReference type="Proteomes" id="UP001153332">
    <property type="component" value="Unassembled WGS sequence"/>
</dbReference>
<name>A0ACC2JR52_9PEZI</name>
<organism evidence="1 2">
    <name type="scientific">Lasiodiplodia mahajangana</name>
    <dbReference type="NCBI Taxonomy" id="1108764"/>
    <lineage>
        <taxon>Eukaryota</taxon>
        <taxon>Fungi</taxon>
        <taxon>Dikarya</taxon>
        <taxon>Ascomycota</taxon>
        <taxon>Pezizomycotina</taxon>
        <taxon>Dothideomycetes</taxon>
        <taxon>Dothideomycetes incertae sedis</taxon>
        <taxon>Botryosphaeriales</taxon>
        <taxon>Botryosphaeriaceae</taxon>
        <taxon>Lasiodiplodia</taxon>
    </lineage>
</organism>
<evidence type="ECO:0000313" key="2">
    <source>
        <dbReference type="Proteomes" id="UP001153332"/>
    </source>
</evidence>
<protein>
    <submittedName>
        <fullName evidence="1">Uncharacterized protein</fullName>
    </submittedName>
</protein>
<evidence type="ECO:0000313" key="1">
    <source>
        <dbReference type="EMBL" id="KAJ8129978.1"/>
    </source>
</evidence>
<reference evidence="1" key="1">
    <citation type="submission" date="2022-12" db="EMBL/GenBank/DDBJ databases">
        <title>Genome Sequence of Lasiodiplodia mahajangana.</title>
        <authorList>
            <person name="Buettner E."/>
        </authorList>
    </citation>
    <scope>NUCLEOTIDE SEQUENCE</scope>
    <source>
        <strain evidence="1">VT137</strain>
    </source>
</reference>
<accession>A0ACC2JR52</accession>
<gene>
    <name evidence="1" type="ORF">O1611_g3654</name>
</gene>
<sequence>MTLTTLKGTFAVNKKLSDKLDDLFRLQSVPYIASKVSGIATIQLDVVIQPTERQPTITGKETIMPPSSIFQITMKQTFTAIGPLGLAPLKAIGLAPTRTETRTLDGGEFSDNEAAIGPIKGKWWLTTADEILADDSLDAFHKEASWSRCREVIRISVQSQRPEQAKVWSAEHMWSLEDYSNGDGQDLRYTARLMTLRGSGESREVARVKLVHDFIN</sequence>
<dbReference type="EMBL" id="JAPUUL010000612">
    <property type="protein sequence ID" value="KAJ8129978.1"/>
    <property type="molecule type" value="Genomic_DNA"/>
</dbReference>